<dbReference type="SUPFAM" id="SSF74650">
    <property type="entry name" value="Galactose mutarotase-like"/>
    <property type="match status" value="1"/>
</dbReference>
<gene>
    <name evidence="1" type="ORF">ACFPP9_23300</name>
</gene>
<accession>A0ABW0Q1H3</accession>
<dbReference type="InterPro" id="IPR008183">
    <property type="entry name" value="Aldose_1/G6P_1-epimerase"/>
</dbReference>
<dbReference type="InterPro" id="IPR014718">
    <property type="entry name" value="GH-type_carb-bd"/>
</dbReference>
<evidence type="ECO:0000313" key="1">
    <source>
        <dbReference type="EMBL" id="MFC5518721.1"/>
    </source>
</evidence>
<dbReference type="EMBL" id="JBHSML010000014">
    <property type="protein sequence ID" value="MFC5518721.1"/>
    <property type="molecule type" value="Genomic_DNA"/>
</dbReference>
<dbReference type="RefSeq" id="WP_266344518.1">
    <property type="nucleotide sequence ID" value="NZ_JAPKNH010000005.1"/>
</dbReference>
<dbReference type="Gene3D" id="2.70.98.10">
    <property type="match status" value="1"/>
</dbReference>
<dbReference type="Pfam" id="PF01263">
    <property type="entry name" value="Aldose_epim"/>
    <property type="match status" value="1"/>
</dbReference>
<dbReference type="Proteomes" id="UP001596150">
    <property type="component" value="Unassembled WGS sequence"/>
</dbReference>
<comment type="caution">
    <text evidence="1">The sequence shown here is derived from an EMBL/GenBank/DDBJ whole genome shotgun (WGS) entry which is preliminary data.</text>
</comment>
<sequence length="307" mass="33559">MTVALKAGNYNAVVDPAQGGAILSAEWRSPAGANVAILEPMTETLSRLKAGCFAMVPFANRIADGRFSFEGRDYALPVNHPAEAMAIHGFGRDNPWRVTAQDVATLILEQDFERADNPYRYHARQEIGLSEEGLNISLFVRNDGSRAMPFGIGLHPWFPKSPRTTLTFASRGVMGRDARGLPSMPSRAEPAFDADTPAPLGAFPWFDGFMDGWEPHRARLARPEDDIAIEITADGAFRHLHVFVPDDRAVLCAEPVSHAPDAINRPQLGGANAMHRLAPGDRLAGTMTIRAMPYPPVRGREDDPQNL</sequence>
<dbReference type="InterPro" id="IPR011013">
    <property type="entry name" value="Gal_mutarotase_sf_dom"/>
</dbReference>
<keyword evidence="2" id="KW-1185">Reference proteome</keyword>
<protein>
    <submittedName>
        <fullName evidence="1">Aldose 1-epimerase</fullName>
    </submittedName>
</protein>
<name>A0ABW0Q1H3_9HYPH</name>
<proteinExistence type="predicted"/>
<reference evidence="2" key="1">
    <citation type="journal article" date="2019" name="Int. J. Syst. Evol. Microbiol.">
        <title>The Global Catalogue of Microorganisms (GCM) 10K type strain sequencing project: providing services to taxonomists for standard genome sequencing and annotation.</title>
        <authorList>
            <consortium name="The Broad Institute Genomics Platform"/>
            <consortium name="The Broad Institute Genome Sequencing Center for Infectious Disease"/>
            <person name="Wu L."/>
            <person name="Ma J."/>
        </authorList>
    </citation>
    <scope>NUCLEOTIDE SEQUENCE [LARGE SCALE GENOMIC DNA]</scope>
    <source>
        <strain evidence="2">KACC 12633</strain>
    </source>
</reference>
<dbReference type="CDD" id="cd09021">
    <property type="entry name" value="Aldose_epim_Ec_YphB"/>
    <property type="match status" value="1"/>
</dbReference>
<organism evidence="1 2">
    <name type="scientific">Kaistia terrae</name>
    <dbReference type="NCBI Taxonomy" id="537017"/>
    <lineage>
        <taxon>Bacteria</taxon>
        <taxon>Pseudomonadati</taxon>
        <taxon>Pseudomonadota</taxon>
        <taxon>Alphaproteobacteria</taxon>
        <taxon>Hyphomicrobiales</taxon>
        <taxon>Kaistiaceae</taxon>
        <taxon>Kaistia</taxon>
    </lineage>
</organism>
<evidence type="ECO:0000313" key="2">
    <source>
        <dbReference type="Proteomes" id="UP001596150"/>
    </source>
</evidence>